<dbReference type="GeneID" id="24437840"/>
<keyword evidence="1" id="KW-1133">Transmembrane helix</keyword>
<dbReference type="KEGG" id="tet:TTHERM_000216059"/>
<name>W7XA34_TETTS</name>
<organism evidence="2 3">
    <name type="scientific">Tetrahymena thermophila (strain SB210)</name>
    <dbReference type="NCBI Taxonomy" id="312017"/>
    <lineage>
        <taxon>Eukaryota</taxon>
        <taxon>Sar</taxon>
        <taxon>Alveolata</taxon>
        <taxon>Ciliophora</taxon>
        <taxon>Intramacronucleata</taxon>
        <taxon>Oligohymenophorea</taxon>
        <taxon>Hymenostomatida</taxon>
        <taxon>Tetrahymenina</taxon>
        <taxon>Tetrahymenidae</taxon>
        <taxon>Tetrahymena</taxon>
    </lineage>
</organism>
<dbReference type="RefSeq" id="XP_012654172.1">
    <property type="nucleotide sequence ID" value="XM_012798718.1"/>
</dbReference>
<evidence type="ECO:0000313" key="2">
    <source>
        <dbReference type="EMBL" id="EWS73263.1"/>
    </source>
</evidence>
<evidence type="ECO:0000256" key="1">
    <source>
        <dbReference type="SAM" id="Phobius"/>
    </source>
</evidence>
<sequence length="121" mass="14820">MKKYFEWHFIFTLSGMILSFVYFFMRIILHELIFSFIIEKVYCVQISFLLRFSPYYYLIIFWRVGYIVPSISFKILNISISYFICYNSFSYIVINQQIFLIIQSNVSIIMQIQNLYRTFII</sequence>
<accession>W7XA34</accession>
<keyword evidence="1" id="KW-0472">Membrane</keyword>
<protein>
    <submittedName>
        <fullName evidence="2">Transmembrane protein, putative</fullName>
    </submittedName>
</protein>
<dbReference type="AlphaFoldDB" id="W7XA34"/>
<feature type="transmembrane region" description="Helical" evidence="1">
    <location>
        <begin position="6"/>
        <end position="29"/>
    </location>
</feature>
<evidence type="ECO:0000313" key="3">
    <source>
        <dbReference type="Proteomes" id="UP000009168"/>
    </source>
</evidence>
<dbReference type="Proteomes" id="UP000009168">
    <property type="component" value="Unassembled WGS sequence"/>
</dbReference>
<feature type="transmembrane region" description="Helical" evidence="1">
    <location>
        <begin position="75"/>
        <end position="94"/>
    </location>
</feature>
<dbReference type="EMBL" id="GG662621">
    <property type="protein sequence ID" value="EWS73263.1"/>
    <property type="molecule type" value="Genomic_DNA"/>
</dbReference>
<feature type="transmembrane region" description="Helical" evidence="1">
    <location>
        <begin position="41"/>
        <end position="63"/>
    </location>
</feature>
<dbReference type="InParanoid" id="W7XA34"/>
<keyword evidence="3" id="KW-1185">Reference proteome</keyword>
<keyword evidence="1 2" id="KW-0812">Transmembrane</keyword>
<reference evidence="3" key="1">
    <citation type="journal article" date="2006" name="PLoS Biol.">
        <title>Macronuclear genome sequence of the ciliate Tetrahymena thermophila, a model eukaryote.</title>
        <authorList>
            <person name="Eisen J.A."/>
            <person name="Coyne R.S."/>
            <person name="Wu M."/>
            <person name="Wu D."/>
            <person name="Thiagarajan M."/>
            <person name="Wortman J.R."/>
            <person name="Badger J.H."/>
            <person name="Ren Q."/>
            <person name="Amedeo P."/>
            <person name="Jones K.M."/>
            <person name="Tallon L.J."/>
            <person name="Delcher A.L."/>
            <person name="Salzberg S.L."/>
            <person name="Silva J.C."/>
            <person name="Haas B.J."/>
            <person name="Majoros W.H."/>
            <person name="Farzad M."/>
            <person name="Carlton J.M."/>
            <person name="Smith R.K. Jr."/>
            <person name="Garg J."/>
            <person name="Pearlman R.E."/>
            <person name="Karrer K.M."/>
            <person name="Sun L."/>
            <person name="Manning G."/>
            <person name="Elde N.C."/>
            <person name="Turkewitz A.P."/>
            <person name="Asai D.J."/>
            <person name="Wilkes D.E."/>
            <person name="Wang Y."/>
            <person name="Cai H."/>
            <person name="Collins K."/>
            <person name="Stewart B.A."/>
            <person name="Lee S.R."/>
            <person name="Wilamowska K."/>
            <person name="Weinberg Z."/>
            <person name="Ruzzo W.L."/>
            <person name="Wloga D."/>
            <person name="Gaertig J."/>
            <person name="Frankel J."/>
            <person name="Tsao C.-C."/>
            <person name="Gorovsky M.A."/>
            <person name="Keeling P.J."/>
            <person name="Waller R.F."/>
            <person name="Patron N.J."/>
            <person name="Cherry J.M."/>
            <person name="Stover N.A."/>
            <person name="Krieger C.J."/>
            <person name="del Toro C."/>
            <person name="Ryder H.F."/>
            <person name="Williamson S.C."/>
            <person name="Barbeau R.A."/>
            <person name="Hamilton E.P."/>
            <person name="Orias E."/>
        </authorList>
    </citation>
    <scope>NUCLEOTIDE SEQUENCE [LARGE SCALE GENOMIC DNA]</scope>
    <source>
        <strain evidence="3">SB210</strain>
    </source>
</reference>
<gene>
    <name evidence="2" type="ORF">TTHERM_000216059</name>
</gene>
<proteinExistence type="predicted"/>